<evidence type="ECO:0000256" key="1">
    <source>
        <dbReference type="SAM" id="MobiDB-lite"/>
    </source>
</evidence>
<protein>
    <submittedName>
        <fullName evidence="2">Uncharacterized protein</fullName>
    </submittedName>
</protein>
<feature type="non-terminal residue" evidence="2">
    <location>
        <position position="1"/>
    </location>
</feature>
<proteinExistence type="predicted"/>
<name>A0A0C9XL99_9AGAR</name>
<dbReference type="EMBL" id="KN838671">
    <property type="protein sequence ID" value="KIJ98351.1"/>
    <property type="molecule type" value="Genomic_DNA"/>
</dbReference>
<sequence length="204" mass="22309">MDPTVQFMRSVEASTREADLAHAQELADEAKEEADYQAALAASLGHSPPRNDTRLSPTDFASTSRITSSHIASSSRVAVSHVASSSRVASSRSGPLSLVRFTPSPPASPPNTSTKAPKHTSHLRSEWMWGYEDKTSQPLRKQGRAQGDVALIHKFFIMFWRQDGAPPEVLSVQVSQGWPTWTLAQCPKTLEKLGTKALDVYNIP</sequence>
<keyword evidence="3" id="KW-1185">Reference proteome</keyword>
<feature type="region of interest" description="Disordered" evidence="1">
    <location>
        <begin position="94"/>
        <end position="120"/>
    </location>
</feature>
<feature type="region of interest" description="Disordered" evidence="1">
    <location>
        <begin position="27"/>
        <end position="67"/>
    </location>
</feature>
<gene>
    <name evidence="2" type="ORF">K443DRAFT_52028</name>
</gene>
<reference evidence="2 3" key="1">
    <citation type="submission" date="2014-04" db="EMBL/GenBank/DDBJ databases">
        <authorList>
            <consortium name="DOE Joint Genome Institute"/>
            <person name="Kuo A."/>
            <person name="Kohler A."/>
            <person name="Nagy L.G."/>
            <person name="Floudas D."/>
            <person name="Copeland A."/>
            <person name="Barry K.W."/>
            <person name="Cichocki N."/>
            <person name="Veneault-Fourrey C."/>
            <person name="LaButti K."/>
            <person name="Lindquist E.A."/>
            <person name="Lipzen A."/>
            <person name="Lundell T."/>
            <person name="Morin E."/>
            <person name="Murat C."/>
            <person name="Sun H."/>
            <person name="Tunlid A."/>
            <person name="Henrissat B."/>
            <person name="Grigoriev I.V."/>
            <person name="Hibbett D.S."/>
            <person name="Martin F."/>
            <person name="Nordberg H.P."/>
            <person name="Cantor M.N."/>
            <person name="Hua S.X."/>
        </authorList>
    </citation>
    <scope>NUCLEOTIDE SEQUENCE [LARGE SCALE GENOMIC DNA]</scope>
    <source>
        <strain evidence="2 3">LaAM-08-1</strain>
    </source>
</reference>
<reference evidence="3" key="2">
    <citation type="submission" date="2015-01" db="EMBL/GenBank/DDBJ databases">
        <title>Evolutionary Origins and Diversification of the Mycorrhizal Mutualists.</title>
        <authorList>
            <consortium name="DOE Joint Genome Institute"/>
            <consortium name="Mycorrhizal Genomics Consortium"/>
            <person name="Kohler A."/>
            <person name="Kuo A."/>
            <person name="Nagy L.G."/>
            <person name="Floudas D."/>
            <person name="Copeland A."/>
            <person name="Barry K.W."/>
            <person name="Cichocki N."/>
            <person name="Veneault-Fourrey C."/>
            <person name="LaButti K."/>
            <person name="Lindquist E.A."/>
            <person name="Lipzen A."/>
            <person name="Lundell T."/>
            <person name="Morin E."/>
            <person name="Murat C."/>
            <person name="Riley R."/>
            <person name="Ohm R."/>
            <person name="Sun H."/>
            <person name="Tunlid A."/>
            <person name="Henrissat B."/>
            <person name="Grigoriev I.V."/>
            <person name="Hibbett D.S."/>
            <person name="Martin F."/>
        </authorList>
    </citation>
    <scope>NUCLEOTIDE SEQUENCE [LARGE SCALE GENOMIC DNA]</scope>
    <source>
        <strain evidence="3">LaAM-08-1</strain>
    </source>
</reference>
<evidence type="ECO:0000313" key="2">
    <source>
        <dbReference type="EMBL" id="KIJ98351.1"/>
    </source>
</evidence>
<dbReference type="HOGENOM" id="CLU_1346034_0_0_1"/>
<dbReference type="Proteomes" id="UP000054477">
    <property type="component" value="Unassembled WGS sequence"/>
</dbReference>
<dbReference type="AlphaFoldDB" id="A0A0C9XL99"/>
<organism evidence="2 3">
    <name type="scientific">Laccaria amethystina LaAM-08-1</name>
    <dbReference type="NCBI Taxonomy" id="1095629"/>
    <lineage>
        <taxon>Eukaryota</taxon>
        <taxon>Fungi</taxon>
        <taxon>Dikarya</taxon>
        <taxon>Basidiomycota</taxon>
        <taxon>Agaricomycotina</taxon>
        <taxon>Agaricomycetes</taxon>
        <taxon>Agaricomycetidae</taxon>
        <taxon>Agaricales</taxon>
        <taxon>Agaricineae</taxon>
        <taxon>Hydnangiaceae</taxon>
        <taxon>Laccaria</taxon>
    </lineage>
</organism>
<dbReference type="OrthoDB" id="10385817at2759"/>
<evidence type="ECO:0000313" key="3">
    <source>
        <dbReference type="Proteomes" id="UP000054477"/>
    </source>
</evidence>
<accession>A0A0C9XL99</accession>